<sequence>MESTNSYANFSDAASPILEVTPLQFADNDGIPIAELIPKKLRSLYWKTSGSSIPVPAKD</sequence>
<reference evidence="1 2" key="1">
    <citation type="journal article" date="2021" name="BMC Genomics">
        <title>Datura genome reveals duplications of psychoactive alkaloid biosynthetic genes and high mutation rate following tissue culture.</title>
        <authorList>
            <person name="Rajewski A."/>
            <person name="Carter-House D."/>
            <person name="Stajich J."/>
            <person name="Litt A."/>
        </authorList>
    </citation>
    <scope>NUCLEOTIDE SEQUENCE [LARGE SCALE GENOMIC DNA]</scope>
    <source>
        <strain evidence="1">AR-01</strain>
    </source>
</reference>
<dbReference type="Proteomes" id="UP000823775">
    <property type="component" value="Unassembled WGS sequence"/>
</dbReference>
<name>A0ABS8T109_DATST</name>
<keyword evidence="2" id="KW-1185">Reference proteome</keyword>
<dbReference type="EMBL" id="JACEIK010000983">
    <property type="protein sequence ID" value="MCD7464643.1"/>
    <property type="molecule type" value="Genomic_DNA"/>
</dbReference>
<protein>
    <submittedName>
        <fullName evidence="1">Uncharacterized protein</fullName>
    </submittedName>
</protein>
<evidence type="ECO:0000313" key="2">
    <source>
        <dbReference type="Proteomes" id="UP000823775"/>
    </source>
</evidence>
<gene>
    <name evidence="1" type="ORF">HAX54_053167</name>
</gene>
<comment type="caution">
    <text evidence="1">The sequence shown here is derived from an EMBL/GenBank/DDBJ whole genome shotgun (WGS) entry which is preliminary data.</text>
</comment>
<feature type="non-terminal residue" evidence="1">
    <location>
        <position position="1"/>
    </location>
</feature>
<accession>A0ABS8T109</accession>
<proteinExistence type="predicted"/>
<evidence type="ECO:0000313" key="1">
    <source>
        <dbReference type="EMBL" id="MCD7464643.1"/>
    </source>
</evidence>
<organism evidence="1 2">
    <name type="scientific">Datura stramonium</name>
    <name type="common">Jimsonweed</name>
    <name type="synonym">Common thornapple</name>
    <dbReference type="NCBI Taxonomy" id="4076"/>
    <lineage>
        <taxon>Eukaryota</taxon>
        <taxon>Viridiplantae</taxon>
        <taxon>Streptophyta</taxon>
        <taxon>Embryophyta</taxon>
        <taxon>Tracheophyta</taxon>
        <taxon>Spermatophyta</taxon>
        <taxon>Magnoliopsida</taxon>
        <taxon>eudicotyledons</taxon>
        <taxon>Gunneridae</taxon>
        <taxon>Pentapetalae</taxon>
        <taxon>asterids</taxon>
        <taxon>lamiids</taxon>
        <taxon>Solanales</taxon>
        <taxon>Solanaceae</taxon>
        <taxon>Solanoideae</taxon>
        <taxon>Datureae</taxon>
        <taxon>Datura</taxon>
    </lineage>
</organism>